<proteinExistence type="predicted"/>
<dbReference type="InterPro" id="IPR037914">
    <property type="entry name" value="SpoVT-AbrB_sf"/>
</dbReference>
<dbReference type="AlphaFoldDB" id="A0A920CPF7"/>
<comment type="caution">
    <text evidence="2">The sequence shown here is derived from an EMBL/GenBank/DDBJ whole genome shotgun (WGS) entry which is preliminary data.</text>
</comment>
<dbReference type="Proteomes" id="UP000682811">
    <property type="component" value="Unassembled WGS sequence"/>
</dbReference>
<dbReference type="Gene3D" id="2.10.260.10">
    <property type="match status" value="1"/>
</dbReference>
<sequence length="300" mass="34949">MVDIVQIVFMIPISLRERLCIEPGTTLEYEEFESGGRKRVRINLIQKKHLPFQDIYRVSANGQITIPKHVIAYLGIQNKDELDIELYGNDLTLIRGYLFQFKEIIESKRKGFFTNSSLDLLSVVFHQEPDQENERTLFVDNATCLELRHLYFKIKSKFDPNNPNWWVLIPENPAGSFKDKGISIHYSTESETLIIQKFSFESLPDQVANLCRERIPFTIHKSTITYGNDNYQHDEELPLSSEKIAAIFHRYGHEFGDYFSENGYTVSTVKLYTDDLVVIEQRDSVIVRFWPANKNIGKKI</sequence>
<evidence type="ECO:0000313" key="2">
    <source>
        <dbReference type="EMBL" id="GIO48626.1"/>
    </source>
</evidence>
<keyword evidence="3" id="KW-1185">Reference proteome</keyword>
<dbReference type="GO" id="GO:0003677">
    <property type="term" value="F:DNA binding"/>
    <property type="evidence" value="ECO:0007669"/>
    <property type="project" value="InterPro"/>
</dbReference>
<dbReference type="SUPFAM" id="SSF89447">
    <property type="entry name" value="AbrB/MazE/MraZ-like"/>
    <property type="match status" value="1"/>
</dbReference>
<reference evidence="2 3" key="1">
    <citation type="submission" date="2021-03" db="EMBL/GenBank/DDBJ databases">
        <title>Antimicrobial resistance genes in bacteria isolated from Japanese honey, and their potential for conferring macrolide and lincosamide resistance in the American foulbrood pathogen Paenibacillus larvae.</title>
        <authorList>
            <person name="Okamoto M."/>
            <person name="Kumagai M."/>
            <person name="Kanamori H."/>
            <person name="Takamatsu D."/>
        </authorList>
    </citation>
    <scope>NUCLEOTIDE SEQUENCE [LARGE SCALE GENOMIC DNA]</scope>
    <source>
        <strain evidence="2 3">J34TS1</strain>
    </source>
</reference>
<gene>
    <name evidence="2" type="ORF">J34TS1_33910</name>
</gene>
<feature type="domain" description="SpoVT-AbrB" evidence="1">
    <location>
        <begin position="56"/>
        <end position="99"/>
    </location>
</feature>
<dbReference type="InterPro" id="IPR007159">
    <property type="entry name" value="SpoVT-AbrB_dom"/>
</dbReference>
<evidence type="ECO:0000259" key="1">
    <source>
        <dbReference type="SMART" id="SM00966"/>
    </source>
</evidence>
<name>A0A920CPF7_9BACL</name>
<evidence type="ECO:0000313" key="3">
    <source>
        <dbReference type="Proteomes" id="UP000682811"/>
    </source>
</evidence>
<dbReference type="RefSeq" id="WP_212979262.1">
    <property type="nucleotide sequence ID" value="NZ_AP025343.1"/>
</dbReference>
<dbReference type="SMART" id="SM00966">
    <property type="entry name" value="SpoVT_AbrB"/>
    <property type="match status" value="1"/>
</dbReference>
<protein>
    <recommendedName>
        <fullName evidence="1">SpoVT-AbrB domain-containing protein</fullName>
    </recommendedName>
</protein>
<dbReference type="EMBL" id="BORT01000015">
    <property type="protein sequence ID" value="GIO48626.1"/>
    <property type="molecule type" value="Genomic_DNA"/>
</dbReference>
<accession>A0A920CPF7</accession>
<organism evidence="2 3">
    <name type="scientific">Paenibacillus azoreducens</name>
    <dbReference type="NCBI Taxonomy" id="116718"/>
    <lineage>
        <taxon>Bacteria</taxon>
        <taxon>Bacillati</taxon>
        <taxon>Bacillota</taxon>
        <taxon>Bacilli</taxon>
        <taxon>Bacillales</taxon>
        <taxon>Paenibacillaceae</taxon>
        <taxon>Paenibacillus</taxon>
    </lineage>
</organism>